<proteinExistence type="predicted"/>
<dbReference type="GO" id="GO:0016747">
    <property type="term" value="F:acyltransferase activity, transferring groups other than amino-acyl groups"/>
    <property type="evidence" value="ECO:0007669"/>
    <property type="project" value="InterPro"/>
</dbReference>
<dbReference type="PROSITE" id="PS51186">
    <property type="entry name" value="GNAT"/>
    <property type="match status" value="1"/>
</dbReference>
<dbReference type="Proteomes" id="UP000286268">
    <property type="component" value="Chromosome"/>
</dbReference>
<organism evidence="2 3">
    <name type="scientific">Clostridium manihotivorum</name>
    <dbReference type="NCBI Taxonomy" id="2320868"/>
    <lineage>
        <taxon>Bacteria</taxon>
        <taxon>Bacillati</taxon>
        <taxon>Bacillota</taxon>
        <taxon>Clostridia</taxon>
        <taxon>Eubacteriales</taxon>
        <taxon>Clostridiaceae</taxon>
        <taxon>Clostridium</taxon>
    </lineage>
</organism>
<evidence type="ECO:0000313" key="3">
    <source>
        <dbReference type="Proteomes" id="UP000286268"/>
    </source>
</evidence>
<dbReference type="PANTHER" id="PTHR43792:SF13">
    <property type="entry name" value="ACETYLTRANSFERASE"/>
    <property type="match status" value="1"/>
</dbReference>
<dbReference type="Gene3D" id="3.40.630.30">
    <property type="match status" value="1"/>
</dbReference>
<dbReference type="Pfam" id="PF13302">
    <property type="entry name" value="Acetyltransf_3"/>
    <property type="match status" value="1"/>
</dbReference>
<feature type="domain" description="N-acetyltransferase" evidence="1">
    <location>
        <begin position="37"/>
        <end position="171"/>
    </location>
</feature>
<dbReference type="PANTHER" id="PTHR43792">
    <property type="entry name" value="GNAT FAMILY, PUTATIVE (AFU_ORTHOLOGUE AFUA_3G00765)-RELATED-RELATED"/>
    <property type="match status" value="1"/>
</dbReference>
<gene>
    <name evidence="2" type="ORF">C1I91_11345</name>
</gene>
<keyword evidence="2" id="KW-0808">Transferase</keyword>
<evidence type="ECO:0000259" key="1">
    <source>
        <dbReference type="PROSITE" id="PS51186"/>
    </source>
</evidence>
<protein>
    <submittedName>
        <fullName evidence="2">N-acetyltransferase</fullName>
    </submittedName>
</protein>
<dbReference type="InterPro" id="IPR000182">
    <property type="entry name" value="GNAT_dom"/>
</dbReference>
<accession>A0A3R5U5H0</accession>
<dbReference type="InterPro" id="IPR016181">
    <property type="entry name" value="Acyl_CoA_acyltransferase"/>
</dbReference>
<dbReference type="SUPFAM" id="SSF55729">
    <property type="entry name" value="Acyl-CoA N-acyltransferases (Nat)"/>
    <property type="match status" value="1"/>
</dbReference>
<reference evidence="2 3" key="1">
    <citation type="submission" date="2018-01" db="EMBL/GenBank/DDBJ databases">
        <title>Genome Sequencing and Assembly of Anaerobacter polyendosporus strain CT4.</title>
        <authorList>
            <person name="Tachaapaikoon C."/>
            <person name="Sutheeworapong S."/>
            <person name="Jenjaroenpun P."/>
            <person name="Wongsurawat T."/>
            <person name="Nookeaw I."/>
            <person name="Cheawchanlertfa P."/>
            <person name="Kosugi A."/>
            <person name="Cheevadhanarak S."/>
            <person name="Ratanakhanokchai K."/>
        </authorList>
    </citation>
    <scope>NUCLEOTIDE SEQUENCE [LARGE SCALE GENOMIC DNA]</scope>
    <source>
        <strain evidence="2 3">CT4</strain>
    </source>
</reference>
<dbReference type="RefSeq" id="WP_128212979.1">
    <property type="nucleotide sequence ID" value="NZ_CP025746.1"/>
</dbReference>
<dbReference type="KEGG" id="cmah:C1I91_11345"/>
<dbReference type="EMBL" id="CP025746">
    <property type="protein sequence ID" value="QAA32189.1"/>
    <property type="molecule type" value="Genomic_DNA"/>
</dbReference>
<dbReference type="AlphaFoldDB" id="A0A3R5U5H0"/>
<dbReference type="InterPro" id="IPR051531">
    <property type="entry name" value="N-acetyltransferase"/>
</dbReference>
<dbReference type="OrthoDB" id="7863753at2"/>
<evidence type="ECO:0000313" key="2">
    <source>
        <dbReference type="EMBL" id="QAA32189.1"/>
    </source>
</evidence>
<sequence length="181" mass="20587">MNLNNIITDRLILIPVTLEITQSLLEGSIKEIEKLGIGLDEKWPTNDTKDILPFINKDLEKSKIPSGFEFWMIVKKDSMKVVGDIGFKGKPDEKGEIEVGFGLVENERGKGFGFEALRAITDWAFSQKNVKVIKADCLIDNRPSARILEKVGMKEINRDQDLIYWELRDMGTELMSPVELM</sequence>
<keyword evidence="3" id="KW-1185">Reference proteome</keyword>
<name>A0A3R5U5H0_9CLOT</name>